<dbReference type="EMBL" id="VDUZ01000010">
    <property type="protein sequence ID" value="TXL76677.1"/>
    <property type="molecule type" value="Genomic_DNA"/>
</dbReference>
<comment type="similarity">
    <text evidence="5">Belongs to the kynureninase family.</text>
</comment>
<evidence type="ECO:0000256" key="5">
    <source>
        <dbReference type="PIRNR" id="PIRNR038800"/>
    </source>
</evidence>
<dbReference type="UniPathway" id="UPA00334">
    <property type="reaction ID" value="UER00455"/>
</dbReference>
<accession>A0A5C8PNZ4</accession>
<dbReference type="GO" id="GO:0030170">
    <property type="term" value="F:pyridoxal phosphate binding"/>
    <property type="evidence" value="ECO:0007669"/>
    <property type="project" value="UniProtKB-UniRule"/>
</dbReference>
<dbReference type="SUPFAM" id="SSF53383">
    <property type="entry name" value="PLP-dependent transferases"/>
    <property type="match status" value="1"/>
</dbReference>
<comment type="pathway">
    <text evidence="5">Amino-acid degradation; L-kynurenine degradation; L-alanine and anthranilate from L-kynurenine: step 1/1.</text>
</comment>
<dbReference type="InterPro" id="IPR015421">
    <property type="entry name" value="PyrdxlP-dep_Trfase_major"/>
</dbReference>
<evidence type="ECO:0000313" key="6">
    <source>
        <dbReference type="EMBL" id="TXL76677.1"/>
    </source>
</evidence>
<dbReference type="Pfam" id="PF22580">
    <property type="entry name" value="KYNU_C"/>
    <property type="match status" value="1"/>
</dbReference>
<dbReference type="InterPro" id="IPR015424">
    <property type="entry name" value="PyrdxlP-dep_Trfase"/>
</dbReference>
<dbReference type="NCBIfam" id="TIGR01814">
    <property type="entry name" value="kynureninase"/>
    <property type="match status" value="1"/>
</dbReference>
<keyword evidence="7" id="KW-1185">Reference proteome</keyword>
<proteinExistence type="inferred from homology"/>
<keyword evidence="3 5" id="KW-0663">Pyridoxal phosphate</keyword>
<comment type="caution">
    <text evidence="6">The sequence shown here is derived from an EMBL/GenBank/DDBJ whole genome shotgun (WGS) entry which is preliminary data.</text>
</comment>
<protein>
    <recommendedName>
        <fullName evidence="4 5">Kynureninase</fullName>
        <ecNumber evidence="4 5">3.7.1.3</ecNumber>
    </recommendedName>
</protein>
<comment type="function">
    <text evidence="5">Catalyzes the cleavage of L-kynurenine (L-Kyn) and L-3-hydroxykynurenine (L-3OHKyn) into anthranilic acid (AA) and 3-hydroxyanthranilic acid (3-OHAA), respectively.</text>
</comment>
<dbReference type="InterPro" id="IPR015422">
    <property type="entry name" value="PyrdxlP-dep_Trfase_small"/>
</dbReference>
<dbReference type="PANTHER" id="PTHR14084:SF0">
    <property type="entry name" value="KYNURENINASE"/>
    <property type="match status" value="1"/>
</dbReference>
<evidence type="ECO:0000256" key="4">
    <source>
        <dbReference type="NCBIfam" id="TIGR01814"/>
    </source>
</evidence>
<dbReference type="GO" id="GO:0030429">
    <property type="term" value="F:kynureninase activity"/>
    <property type="evidence" value="ECO:0007669"/>
    <property type="project" value="UniProtKB-UniRule"/>
</dbReference>
<reference evidence="6 7" key="1">
    <citation type="submission" date="2019-06" db="EMBL/GenBank/DDBJ databases">
        <title>New taxonomy in bacterial strain CC-CFT640, isolated from vineyard.</title>
        <authorList>
            <person name="Lin S.-Y."/>
            <person name="Tsai C.-F."/>
            <person name="Young C.-C."/>
        </authorList>
    </citation>
    <scope>NUCLEOTIDE SEQUENCE [LARGE SCALE GENOMIC DNA]</scope>
    <source>
        <strain evidence="6 7">CC-CFT640</strain>
    </source>
</reference>
<sequence>MALTREDCARLDEADPLTHARRRFILPDGVNYLDGNSLGALPGGVAERVEAMVRQEWGIGLVRSWNTAGWYESPGRIGRKLAPLLGAAPHQVTVTDTISVNLFKLLVAAIRLRPGRRTIVAEQGNFPSDNHVVDSVARMHGMTVRYVPAGAVAAAVDDDTAVAELSHVSYRTAEIQDMAQVTAAVHARGGLAIWDLAHSTGAVALALDDSGADFAVGCGYKFLNGGPGAPSHVYVAQRHHAALDQPLTGWFGHAAPFKFEPGFARADGIRAMLCSTPQMLANTALEAALDAFDGIAMHDVQAKGRALGDLMIRLHDERLAPLGCDLATLRDGARRGNHVSITHAAGYQVMQALIGRGIIGDFRAPDVMRFGFGPLYVRHVDVWDAVLAVEDVLRSGAWQAVPLPGPDAVT</sequence>
<evidence type="ECO:0000313" key="7">
    <source>
        <dbReference type="Proteomes" id="UP000321638"/>
    </source>
</evidence>
<dbReference type="AlphaFoldDB" id="A0A5C8PNZ4"/>
<dbReference type="PANTHER" id="PTHR14084">
    <property type="entry name" value="KYNURENINASE"/>
    <property type="match status" value="1"/>
</dbReference>
<dbReference type="InterPro" id="IPR010111">
    <property type="entry name" value="Kynureninase"/>
</dbReference>
<name>A0A5C8PNZ4_9HYPH</name>
<dbReference type="Gene3D" id="3.90.1150.10">
    <property type="entry name" value="Aspartate Aminotransferase, domain 1"/>
    <property type="match status" value="1"/>
</dbReference>
<dbReference type="GO" id="GO:0009435">
    <property type="term" value="P:NAD+ biosynthetic process"/>
    <property type="evidence" value="ECO:0007669"/>
    <property type="project" value="UniProtKB-UniRule"/>
</dbReference>
<dbReference type="GO" id="GO:0097053">
    <property type="term" value="P:L-kynurenine catabolic process"/>
    <property type="evidence" value="ECO:0007669"/>
    <property type="project" value="UniProtKB-UniPathway"/>
</dbReference>
<evidence type="ECO:0000256" key="3">
    <source>
        <dbReference type="ARBA" id="ARBA00022898"/>
    </source>
</evidence>
<dbReference type="Proteomes" id="UP000321638">
    <property type="component" value="Unassembled WGS sequence"/>
</dbReference>
<gene>
    <name evidence="6" type="primary">kynU</name>
    <name evidence="6" type="ORF">FHP25_10740</name>
</gene>
<comment type="cofactor">
    <cofactor evidence="5">
        <name>pyridoxal 5'-phosphate</name>
        <dbReference type="ChEBI" id="CHEBI:597326"/>
    </cofactor>
</comment>
<organism evidence="6 7">
    <name type="scientific">Vineibacter terrae</name>
    <dbReference type="NCBI Taxonomy" id="2586908"/>
    <lineage>
        <taxon>Bacteria</taxon>
        <taxon>Pseudomonadati</taxon>
        <taxon>Pseudomonadota</taxon>
        <taxon>Alphaproteobacteria</taxon>
        <taxon>Hyphomicrobiales</taxon>
        <taxon>Vineibacter</taxon>
    </lineage>
</organism>
<dbReference type="GO" id="GO:0043420">
    <property type="term" value="P:anthranilate metabolic process"/>
    <property type="evidence" value="ECO:0007669"/>
    <property type="project" value="TreeGrafter"/>
</dbReference>
<comment type="catalytic activity">
    <reaction evidence="5">
        <text>L-kynurenine + H2O = anthranilate + L-alanine + H(+)</text>
        <dbReference type="Rhea" id="RHEA:16813"/>
        <dbReference type="ChEBI" id="CHEBI:15377"/>
        <dbReference type="ChEBI" id="CHEBI:15378"/>
        <dbReference type="ChEBI" id="CHEBI:16567"/>
        <dbReference type="ChEBI" id="CHEBI:57959"/>
        <dbReference type="ChEBI" id="CHEBI:57972"/>
        <dbReference type="EC" id="3.7.1.3"/>
    </reaction>
</comment>
<dbReference type="Gene3D" id="3.40.640.10">
    <property type="entry name" value="Type I PLP-dependent aspartate aminotransferase-like (Major domain)"/>
    <property type="match status" value="1"/>
</dbReference>
<dbReference type="GO" id="GO:0005737">
    <property type="term" value="C:cytoplasm"/>
    <property type="evidence" value="ECO:0007669"/>
    <property type="project" value="UniProtKB-UniRule"/>
</dbReference>
<dbReference type="UniPathway" id="UPA00253">
    <property type="reaction ID" value="UER00329"/>
</dbReference>
<dbReference type="EC" id="3.7.1.3" evidence="4 5"/>
<comment type="subunit">
    <text evidence="5">Homodimer.</text>
</comment>
<dbReference type="GO" id="GO:0019441">
    <property type="term" value="P:L-tryptophan catabolic process to kynurenine"/>
    <property type="evidence" value="ECO:0007669"/>
    <property type="project" value="TreeGrafter"/>
</dbReference>
<keyword evidence="1 5" id="KW-0662">Pyridine nucleotide biosynthesis</keyword>
<comment type="catalytic activity">
    <reaction evidence="5">
        <text>3-hydroxy-L-kynurenine + H2O = 3-hydroxyanthranilate + L-alanine + H(+)</text>
        <dbReference type="Rhea" id="RHEA:25143"/>
        <dbReference type="ChEBI" id="CHEBI:15377"/>
        <dbReference type="ChEBI" id="CHEBI:15378"/>
        <dbReference type="ChEBI" id="CHEBI:36559"/>
        <dbReference type="ChEBI" id="CHEBI:57972"/>
        <dbReference type="ChEBI" id="CHEBI:58125"/>
        <dbReference type="EC" id="3.7.1.3"/>
    </reaction>
</comment>
<dbReference type="RefSeq" id="WP_147846939.1">
    <property type="nucleotide sequence ID" value="NZ_VDUZ01000010.1"/>
</dbReference>
<evidence type="ECO:0000256" key="1">
    <source>
        <dbReference type="ARBA" id="ARBA00022642"/>
    </source>
</evidence>
<comment type="pathway">
    <text evidence="5">Cofactor biosynthesis; NAD(+) biosynthesis; quinolinate from L-kynurenine: step 2/3.</text>
</comment>
<evidence type="ECO:0000256" key="2">
    <source>
        <dbReference type="ARBA" id="ARBA00022801"/>
    </source>
</evidence>
<dbReference type="PIRSF" id="PIRSF038800">
    <property type="entry name" value="KYNU"/>
    <property type="match status" value="1"/>
</dbReference>
<keyword evidence="2 5" id="KW-0378">Hydrolase</keyword>
<dbReference type="OrthoDB" id="9812626at2"/>